<reference evidence="2" key="1">
    <citation type="submission" date="2021-01" db="EMBL/GenBank/DDBJ databases">
        <authorList>
            <person name="Corre E."/>
            <person name="Pelletier E."/>
            <person name="Niang G."/>
            <person name="Scheremetjew M."/>
            <person name="Finn R."/>
            <person name="Kale V."/>
            <person name="Holt S."/>
            <person name="Cochrane G."/>
            <person name="Meng A."/>
            <person name="Brown T."/>
            <person name="Cohen L."/>
        </authorList>
    </citation>
    <scope>NUCLEOTIDE SEQUENCE</scope>
    <source>
        <strain evidence="2">CCMP281</strain>
    </source>
</reference>
<dbReference type="AlphaFoldDB" id="A0A7S3BLX9"/>
<accession>A0A7S3BLX9</accession>
<protein>
    <submittedName>
        <fullName evidence="2">Uncharacterized protein</fullName>
    </submittedName>
</protein>
<feature type="compositionally biased region" description="Basic and acidic residues" evidence="1">
    <location>
        <begin position="64"/>
        <end position="73"/>
    </location>
</feature>
<proteinExistence type="predicted"/>
<feature type="region of interest" description="Disordered" evidence="1">
    <location>
        <begin position="369"/>
        <end position="412"/>
    </location>
</feature>
<evidence type="ECO:0000313" key="2">
    <source>
        <dbReference type="EMBL" id="CAE0138675.1"/>
    </source>
</evidence>
<dbReference type="EMBL" id="HBHX01058648">
    <property type="protein sequence ID" value="CAE0138675.1"/>
    <property type="molecule type" value="Transcribed_RNA"/>
</dbReference>
<feature type="region of interest" description="Disordered" evidence="1">
    <location>
        <begin position="54"/>
        <end position="73"/>
    </location>
</feature>
<evidence type="ECO:0000256" key="1">
    <source>
        <dbReference type="SAM" id="MobiDB-lite"/>
    </source>
</evidence>
<organism evidence="2">
    <name type="scientific">Haptolina ericina</name>
    <dbReference type="NCBI Taxonomy" id="156174"/>
    <lineage>
        <taxon>Eukaryota</taxon>
        <taxon>Haptista</taxon>
        <taxon>Haptophyta</taxon>
        <taxon>Prymnesiophyceae</taxon>
        <taxon>Prymnesiales</taxon>
        <taxon>Prymnesiaceae</taxon>
        <taxon>Haptolina</taxon>
    </lineage>
</organism>
<sequence length="412" mass="44292">MIDELGIPTSEIAAFHGISVEELKQWRAPTSSKKTKVTKKTLEGLRKGMLRFEEELGGGKGKPGKADKKSAERKKVQTLPEVAKRSVSLDFLLRFTEANDCWGWTTVEVVEKIIKPATAKFECAYCELPAYGVQAIYENEVGPPRLFMSHAWENSWGALVIGVQKLAEHHQEIPLLTCWIDCFAINQHGAQERLKELESTVAVSSNFMIIGDPPAVFTRAWCLYEVVTWLFSGKKKISLCAGTLDEASRTFITAEPAAVAAAVDGINLASAKASVARDSDEIFKLVRERIPGGMEAVNETVKGALMTEALSTKEAPLVDEFDAGSLVKGVRSYGKHVEAGAFNGWGAGNGAHDKDVLLLDDVLTSGEVAAAPSAAPPPPIASKAPVASLRGGKPPLSSRGGAARTVRKPLGR</sequence>
<gene>
    <name evidence="2" type="ORF">HERI1096_LOCUS32366</name>
</gene>
<name>A0A7S3BLX9_9EUKA</name>